<keyword evidence="3" id="KW-1185">Reference proteome</keyword>
<dbReference type="AlphaFoldDB" id="A0A226EWE0"/>
<feature type="signal peptide" evidence="1">
    <location>
        <begin position="1"/>
        <end position="19"/>
    </location>
</feature>
<feature type="chain" id="PRO_5012850200" description="Secreted protein" evidence="1">
    <location>
        <begin position="20"/>
        <end position="250"/>
    </location>
</feature>
<name>A0A226EWE0_FOLCA</name>
<dbReference type="Proteomes" id="UP000198287">
    <property type="component" value="Unassembled WGS sequence"/>
</dbReference>
<evidence type="ECO:0008006" key="4">
    <source>
        <dbReference type="Google" id="ProtNLM"/>
    </source>
</evidence>
<comment type="caution">
    <text evidence="2">The sequence shown here is derived from an EMBL/GenBank/DDBJ whole genome shotgun (WGS) entry which is preliminary data.</text>
</comment>
<evidence type="ECO:0000256" key="1">
    <source>
        <dbReference type="SAM" id="SignalP"/>
    </source>
</evidence>
<dbReference type="OrthoDB" id="3012298at2759"/>
<keyword evidence="1" id="KW-0732">Signal</keyword>
<sequence>MIRNSIFPFVLLTFSVAHAAYDLNVARTICAVGNRRGVTARVMLAAFETAIVESGCRNLNYGDRDSVGVFQQRPSQGWGTREQCMNVEYASNKFFEVCQTRDICGPTAGQLAQCVQRSAYPDRYDQNEGNARGLMNQIGCKAGGGGGGGGTKNEQPCSSVGHCFNKNTETCSGTPKEKVNGQWGCPTQSANIICCDTSSGGGVKNEQPCSRVGYCYDRNSGSCPADRQTDKVDGQWACPTQPDNIICCRN</sequence>
<protein>
    <recommendedName>
        <fullName evidence="4">Secreted protein</fullName>
    </recommendedName>
</protein>
<dbReference type="EMBL" id="LNIX01000001">
    <property type="protein sequence ID" value="OXA61923.1"/>
    <property type="molecule type" value="Genomic_DNA"/>
</dbReference>
<accession>A0A226EWE0</accession>
<organism evidence="2 3">
    <name type="scientific">Folsomia candida</name>
    <name type="common">Springtail</name>
    <dbReference type="NCBI Taxonomy" id="158441"/>
    <lineage>
        <taxon>Eukaryota</taxon>
        <taxon>Metazoa</taxon>
        <taxon>Ecdysozoa</taxon>
        <taxon>Arthropoda</taxon>
        <taxon>Hexapoda</taxon>
        <taxon>Collembola</taxon>
        <taxon>Entomobryomorpha</taxon>
        <taxon>Isotomoidea</taxon>
        <taxon>Isotomidae</taxon>
        <taxon>Proisotominae</taxon>
        <taxon>Folsomia</taxon>
    </lineage>
</organism>
<proteinExistence type="predicted"/>
<reference evidence="2 3" key="1">
    <citation type="submission" date="2015-12" db="EMBL/GenBank/DDBJ databases">
        <title>The genome of Folsomia candida.</title>
        <authorList>
            <person name="Faddeeva A."/>
            <person name="Derks M.F."/>
            <person name="Anvar Y."/>
            <person name="Smit S."/>
            <person name="Van Straalen N."/>
            <person name="Roelofs D."/>
        </authorList>
    </citation>
    <scope>NUCLEOTIDE SEQUENCE [LARGE SCALE GENOMIC DNA]</scope>
    <source>
        <strain evidence="2 3">VU population</strain>
        <tissue evidence="2">Whole body</tissue>
    </source>
</reference>
<evidence type="ECO:0000313" key="2">
    <source>
        <dbReference type="EMBL" id="OXA61923.1"/>
    </source>
</evidence>
<gene>
    <name evidence="2" type="ORF">Fcan01_00516</name>
</gene>
<evidence type="ECO:0000313" key="3">
    <source>
        <dbReference type="Proteomes" id="UP000198287"/>
    </source>
</evidence>